<dbReference type="RefSeq" id="WP_078348165.1">
    <property type="nucleotide sequence ID" value="NZ_MBTF01000012.1"/>
</dbReference>
<proteinExistence type="predicted"/>
<organism evidence="2 3">
    <name type="scientific">Mucilaginibacter pedocola</name>
    <dbReference type="NCBI Taxonomy" id="1792845"/>
    <lineage>
        <taxon>Bacteria</taxon>
        <taxon>Pseudomonadati</taxon>
        <taxon>Bacteroidota</taxon>
        <taxon>Sphingobacteriia</taxon>
        <taxon>Sphingobacteriales</taxon>
        <taxon>Sphingobacteriaceae</taxon>
        <taxon>Mucilaginibacter</taxon>
    </lineage>
</organism>
<dbReference type="Pfam" id="PF13472">
    <property type="entry name" value="Lipase_GDSL_2"/>
    <property type="match status" value="1"/>
</dbReference>
<feature type="domain" description="SGNH hydrolase-type esterase" evidence="1">
    <location>
        <begin position="27"/>
        <end position="263"/>
    </location>
</feature>
<evidence type="ECO:0000313" key="2">
    <source>
        <dbReference type="EMBL" id="OOQ59435.1"/>
    </source>
</evidence>
<gene>
    <name evidence="2" type="ORF">BC343_04435</name>
</gene>
<dbReference type="InterPro" id="IPR051532">
    <property type="entry name" value="Ester_Hydrolysis_Enzymes"/>
</dbReference>
<sequence length="275" mass="31372">MKRLLLVFGLLTVLTAFIPKKELKWEAIGDSITYSNSHPEASQHRISVGYMDDVAKAIPYVQYNNHGYPGWTAKAMAENIEKIGIEKADVYSIFLGTNDWWVGLPIGTMTDYENATGNETVYGAYRTIINKIRSLNPDAKIILMTPLQRTEYVDLNNPKVYIQGQFKPKDGVYLSQYADATKAIAKAEHFELADLYYKSGINLKNAVHFRRLRDPKTGEYKDYKYPEYIGIPYNPETDVYPYPVEAMDMTYDGLHPSDKGHAVIAKMLVKIMKKF</sequence>
<dbReference type="Proteomes" id="UP000189739">
    <property type="component" value="Unassembled WGS sequence"/>
</dbReference>
<evidence type="ECO:0000313" key="3">
    <source>
        <dbReference type="Proteomes" id="UP000189739"/>
    </source>
</evidence>
<dbReference type="SUPFAM" id="SSF52266">
    <property type="entry name" value="SGNH hydrolase"/>
    <property type="match status" value="1"/>
</dbReference>
<dbReference type="InterPro" id="IPR013830">
    <property type="entry name" value="SGNH_hydro"/>
</dbReference>
<dbReference type="AlphaFoldDB" id="A0A1S9PER0"/>
<dbReference type="Gene3D" id="3.40.50.1110">
    <property type="entry name" value="SGNH hydrolase"/>
    <property type="match status" value="1"/>
</dbReference>
<dbReference type="STRING" id="1792845.BC343_04435"/>
<protein>
    <submittedName>
        <fullName evidence="2">GDSL family lipase</fullName>
    </submittedName>
</protein>
<evidence type="ECO:0000259" key="1">
    <source>
        <dbReference type="Pfam" id="PF13472"/>
    </source>
</evidence>
<comment type="caution">
    <text evidence="2">The sequence shown here is derived from an EMBL/GenBank/DDBJ whole genome shotgun (WGS) entry which is preliminary data.</text>
</comment>
<dbReference type="GO" id="GO:0004622">
    <property type="term" value="F:phosphatidylcholine lysophospholipase activity"/>
    <property type="evidence" value="ECO:0007669"/>
    <property type="project" value="TreeGrafter"/>
</dbReference>
<dbReference type="InterPro" id="IPR036514">
    <property type="entry name" value="SGNH_hydro_sf"/>
</dbReference>
<dbReference type="EMBL" id="MBTF01000012">
    <property type="protein sequence ID" value="OOQ59435.1"/>
    <property type="molecule type" value="Genomic_DNA"/>
</dbReference>
<keyword evidence="3" id="KW-1185">Reference proteome</keyword>
<accession>A0A1S9PER0</accession>
<dbReference type="PANTHER" id="PTHR30383">
    <property type="entry name" value="THIOESTERASE 1/PROTEASE 1/LYSOPHOSPHOLIPASE L1"/>
    <property type="match status" value="1"/>
</dbReference>
<dbReference type="CDD" id="cd00229">
    <property type="entry name" value="SGNH_hydrolase"/>
    <property type="match status" value="1"/>
</dbReference>
<dbReference type="PANTHER" id="PTHR30383:SF5">
    <property type="entry name" value="SGNH HYDROLASE-TYPE ESTERASE DOMAIN-CONTAINING PROTEIN"/>
    <property type="match status" value="1"/>
</dbReference>
<reference evidence="2 3" key="1">
    <citation type="submission" date="2016-07" db="EMBL/GenBank/DDBJ databases">
        <title>Genomic analysis of zinc-resistant bacterium Mucilaginibacter pedocola TBZ30.</title>
        <authorList>
            <person name="Huang J."/>
            <person name="Tang J."/>
        </authorList>
    </citation>
    <scope>NUCLEOTIDE SEQUENCE [LARGE SCALE GENOMIC DNA]</scope>
    <source>
        <strain evidence="2 3">TBZ30</strain>
    </source>
</reference>
<dbReference type="OrthoDB" id="1246242at2"/>
<name>A0A1S9PER0_9SPHI</name>